<proteinExistence type="predicted"/>
<keyword evidence="2" id="KW-1185">Reference proteome</keyword>
<name>A0A840L9J6_9BURK</name>
<dbReference type="AlphaFoldDB" id="A0A840L9J6"/>
<organism evidence="1 2">
    <name type="scientific">Roseateles oligotrophus</name>
    <dbReference type="NCBI Taxonomy" id="1769250"/>
    <lineage>
        <taxon>Bacteria</taxon>
        <taxon>Pseudomonadati</taxon>
        <taxon>Pseudomonadota</taxon>
        <taxon>Betaproteobacteria</taxon>
        <taxon>Burkholderiales</taxon>
        <taxon>Sphaerotilaceae</taxon>
        <taxon>Roseateles</taxon>
    </lineage>
</organism>
<dbReference type="RefSeq" id="WP_184302982.1">
    <property type="nucleotide sequence ID" value="NZ_JACHLP010000008.1"/>
</dbReference>
<sequence>MIFLLEYDRHRGVLASIKSYADVEREAAEMARLNLELDLNRRALMHEVVLLEAADEQALRLTHGRYFESLQQIAAAGIRSNEKVMPNVR</sequence>
<dbReference type="EMBL" id="JACHLP010000008">
    <property type="protein sequence ID" value="MBB4845254.1"/>
    <property type="molecule type" value="Genomic_DNA"/>
</dbReference>
<evidence type="ECO:0000313" key="1">
    <source>
        <dbReference type="EMBL" id="MBB4845254.1"/>
    </source>
</evidence>
<dbReference type="Proteomes" id="UP000562027">
    <property type="component" value="Unassembled WGS sequence"/>
</dbReference>
<gene>
    <name evidence="1" type="ORF">HNP55_003801</name>
</gene>
<protein>
    <submittedName>
        <fullName evidence="1">Uncharacterized protein</fullName>
    </submittedName>
</protein>
<accession>A0A840L9J6</accession>
<evidence type="ECO:0000313" key="2">
    <source>
        <dbReference type="Proteomes" id="UP000562027"/>
    </source>
</evidence>
<reference evidence="1 2" key="1">
    <citation type="submission" date="2020-08" db="EMBL/GenBank/DDBJ databases">
        <title>Functional genomics of gut bacteria from endangered species of beetles.</title>
        <authorList>
            <person name="Carlos-Shanley C."/>
        </authorList>
    </citation>
    <scope>NUCLEOTIDE SEQUENCE [LARGE SCALE GENOMIC DNA]</scope>
    <source>
        <strain evidence="1 2">S00239</strain>
    </source>
</reference>
<comment type="caution">
    <text evidence="1">The sequence shown here is derived from an EMBL/GenBank/DDBJ whole genome shotgun (WGS) entry which is preliminary data.</text>
</comment>